<dbReference type="Proteomes" id="UP000481153">
    <property type="component" value="Unassembled WGS sequence"/>
</dbReference>
<protein>
    <submittedName>
        <fullName evidence="2">Uncharacterized protein</fullName>
    </submittedName>
</protein>
<gene>
    <name evidence="2" type="ORF">Ae201684_007711</name>
</gene>
<accession>A0A6G0X7K7</accession>
<feature type="compositionally biased region" description="Low complexity" evidence="1">
    <location>
        <begin position="47"/>
        <end position="64"/>
    </location>
</feature>
<sequence>MWDELRLLLATDDVLHDELTAVCDILEGDSPDEASDTASLSELTFVSHPDSPMTSSTSSTTSTTRRPRKPRTRPHFDVRQKQEMILLRREVDILKKHLAASQSKGKRPLDMTKWEKAAKSECVEKNRSIQENEQLKEAVHQQATLIQQMEKLCNKKMRLTAEDAEAWQNYRLAAHESLRVAAIHAIADRQYRRMQNAFIKAGVFGSTEDIFRARIAEQSPNCFVFELVNHVTLPAPFRLVSAAAWTVFGGSSSYVPTQGTIENMDFVDQHTVYCRVMHRQPDGSTLHANNIRKRYVEIDREVIVSRSVLEDALVPHMSKGAVENKCTWFEVEPSPTHPTTHCGLTFMLQVAIDPIEATHMTQMDELTMLESLTQHASLVQAHHKPVAGMFQIVTKPFESHTIPHPLHRILIERGKMFLKALELVINQAIYPQLVTM</sequence>
<name>A0A6G0X7K7_9STRA</name>
<reference evidence="2 3" key="1">
    <citation type="submission" date="2019-07" db="EMBL/GenBank/DDBJ databases">
        <title>Genomics analysis of Aphanomyces spp. identifies a new class of oomycete effector associated with host adaptation.</title>
        <authorList>
            <person name="Gaulin E."/>
        </authorList>
    </citation>
    <scope>NUCLEOTIDE SEQUENCE [LARGE SCALE GENOMIC DNA]</scope>
    <source>
        <strain evidence="2 3">ATCC 201684</strain>
    </source>
</reference>
<proteinExistence type="predicted"/>
<feature type="region of interest" description="Disordered" evidence="1">
    <location>
        <begin position="44"/>
        <end position="78"/>
    </location>
</feature>
<organism evidence="2 3">
    <name type="scientific">Aphanomyces euteiches</name>
    <dbReference type="NCBI Taxonomy" id="100861"/>
    <lineage>
        <taxon>Eukaryota</taxon>
        <taxon>Sar</taxon>
        <taxon>Stramenopiles</taxon>
        <taxon>Oomycota</taxon>
        <taxon>Saprolegniomycetes</taxon>
        <taxon>Saprolegniales</taxon>
        <taxon>Verrucalvaceae</taxon>
        <taxon>Aphanomyces</taxon>
    </lineage>
</organism>
<keyword evidence="3" id="KW-1185">Reference proteome</keyword>
<dbReference type="AlphaFoldDB" id="A0A6G0X7K7"/>
<comment type="caution">
    <text evidence="2">The sequence shown here is derived from an EMBL/GenBank/DDBJ whole genome shotgun (WGS) entry which is preliminary data.</text>
</comment>
<dbReference type="VEuPathDB" id="FungiDB:AeMF1_007670"/>
<evidence type="ECO:0000256" key="1">
    <source>
        <dbReference type="SAM" id="MobiDB-lite"/>
    </source>
</evidence>
<evidence type="ECO:0000313" key="3">
    <source>
        <dbReference type="Proteomes" id="UP000481153"/>
    </source>
</evidence>
<dbReference type="EMBL" id="VJMJ01000092">
    <property type="protein sequence ID" value="KAF0735927.1"/>
    <property type="molecule type" value="Genomic_DNA"/>
</dbReference>
<evidence type="ECO:0000313" key="2">
    <source>
        <dbReference type="EMBL" id="KAF0735927.1"/>
    </source>
</evidence>